<dbReference type="GO" id="GO:0016787">
    <property type="term" value="F:hydrolase activity"/>
    <property type="evidence" value="ECO:0007669"/>
    <property type="project" value="UniProtKB-KW"/>
</dbReference>
<dbReference type="InterPro" id="IPR050471">
    <property type="entry name" value="AB_hydrolase"/>
</dbReference>
<dbReference type="InterPro" id="IPR036388">
    <property type="entry name" value="WH-like_DNA-bd_sf"/>
</dbReference>
<dbReference type="InterPro" id="IPR000073">
    <property type="entry name" value="AB_hydrolase_1"/>
</dbReference>
<evidence type="ECO:0000256" key="1">
    <source>
        <dbReference type="SAM" id="MobiDB-lite"/>
    </source>
</evidence>
<feature type="region of interest" description="Disordered" evidence="1">
    <location>
        <begin position="1"/>
        <end position="25"/>
    </location>
</feature>
<organism evidence="3 4">
    <name type="scientific">Antarcticimicrobium sediminis</name>
    <dbReference type="NCBI Taxonomy" id="2546227"/>
    <lineage>
        <taxon>Bacteria</taxon>
        <taxon>Pseudomonadati</taxon>
        <taxon>Pseudomonadota</taxon>
        <taxon>Alphaproteobacteria</taxon>
        <taxon>Rhodobacterales</taxon>
        <taxon>Paracoccaceae</taxon>
        <taxon>Antarcticimicrobium</taxon>
    </lineage>
</organism>
<dbReference type="SMART" id="SM00421">
    <property type="entry name" value="HTH_LUXR"/>
    <property type="match status" value="1"/>
</dbReference>
<reference evidence="3 4" key="1">
    <citation type="submission" date="2019-03" db="EMBL/GenBank/DDBJ databases">
        <authorList>
            <person name="Zhang S."/>
        </authorList>
    </citation>
    <scope>NUCLEOTIDE SEQUENCE [LARGE SCALE GENOMIC DNA]</scope>
    <source>
        <strain evidence="3 4">S4J41</strain>
    </source>
</reference>
<dbReference type="SUPFAM" id="SSF53474">
    <property type="entry name" value="alpha/beta-Hydrolases"/>
    <property type="match status" value="1"/>
</dbReference>
<comment type="caution">
    <text evidence="3">The sequence shown here is derived from an EMBL/GenBank/DDBJ whole genome shotgun (WGS) entry which is preliminary data.</text>
</comment>
<dbReference type="InterPro" id="IPR016032">
    <property type="entry name" value="Sig_transdc_resp-reg_C-effctor"/>
</dbReference>
<dbReference type="GO" id="GO:0006355">
    <property type="term" value="P:regulation of DNA-templated transcription"/>
    <property type="evidence" value="ECO:0007669"/>
    <property type="project" value="InterPro"/>
</dbReference>
<dbReference type="PANTHER" id="PTHR43433:SF10">
    <property type="entry name" value="AB HYDROLASE-1 DOMAIN-CONTAINING PROTEIN"/>
    <property type="match status" value="1"/>
</dbReference>
<gene>
    <name evidence="3" type="ORF">E1B25_02825</name>
</gene>
<dbReference type="Gene3D" id="1.10.10.10">
    <property type="entry name" value="Winged helix-like DNA-binding domain superfamily/Winged helix DNA-binding domain"/>
    <property type="match status" value="1"/>
</dbReference>
<dbReference type="PROSITE" id="PS50043">
    <property type="entry name" value="HTH_LUXR_2"/>
    <property type="match status" value="1"/>
</dbReference>
<dbReference type="Gene3D" id="3.40.50.1820">
    <property type="entry name" value="alpha/beta hydrolase"/>
    <property type="match status" value="1"/>
</dbReference>
<dbReference type="GO" id="GO:0003677">
    <property type="term" value="F:DNA binding"/>
    <property type="evidence" value="ECO:0007669"/>
    <property type="project" value="InterPro"/>
</dbReference>
<evidence type="ECO:0000259" key="2">
    <source>
        <dbReference type="PROSITE" id="PS50043"/>
    </source>
</evidence>
<evidence type="ECO:0000313" key="4">
    <source>
        <dbReference type="Proteomes" id="UP000294662"/>
    </source>
</evidence>
<keyword evidence="4" id="KW-1185">Reference proteome</keyword>
<sequence>MVYRFGESPPHPTRDCPMPDTAPTQAHNDAQLEAELIERIYNLAISPHAYDDFMDKWAGYVEQAMQELTALKREVAAEEELSMKPLSRHFDMGFRLLEELGRTAPATEDMQGVRRAGVASILLDPSGQIVWYNGAASRFFGLRRLSRIDDLTLWDRSRTELDKLVASLAHPVDPVGRKTVLRVFSKPADKTLFMVAERFDNGDGEPLVVLNQIVSTWHDSVGFMLSDSFGLSTAELEIAECLMEGAGAPEIAARRATSVNTVRTQIKALLAKTGVGSQTELVRVLVSLNGAADRIGAVRPHVRHGQTSRFRQRDGRMIPYHRFGPDKGQPFILIHGMLDGCDLTTTAVDLLHDHGLTFYMPERPFFGSAAGIEGDIGTAPDRFAEDIEDLLDHLGLESVGLVAHKAGSVYAFAAAARLGNRVRVVASVAGGVPLVSNDQFAEMSARQRLVAYTARYTPKLLPFVLRAGIRQLDFGGEDKFMQALYENAPADLETVKANDVAEIVASGYHFSIAQGHRAFEIDSYHVVRDWGGRADLSPAPVLLFHGRHDPVVSLDSVEGFAARLGKRARMIVDDDAGQLVLYRNPELVISTLAALC</sequence>
<feature type="domain" description="HTH luxR-type" evidence="2">
    <location>
        <begin position="224"/>
        <end position="289"/>
    </location>
</feature>
<dbReference type="Proteomes" id="UP000294662">
    <property type="component" value="Unassembled WGS sequence"/>
</dbReference>
<evidence type="ECO:0000313" key="3">
    <source>
        <dbReference type="EMBL" id="TDE41149.1"/>
    </source>
</evidence>
<dbReference type="SUPFAM" id="SSF46894">
    <property type="entry name" value="C-terminal effector domain of the bipartite response regulators"/>
    <property type="match status" value="1"/>
</dbReference>
<dbReference type="CDD" id="cd06170">
    <property type="entry name" value="LuxR_C_like"/>
    <property type="match status" value="1"/>
</dbReference>
<proteinExistence type="predicted"/>
<name>A0A4R5F1A1_9RHOB</name>
<keyword evidence="3" id="KW-0378">Hydrolase</keyword>
<dbReference type="InterPro" id="IPR029058">
    <property type="entry name" value="AB_hydrolase_fold"/>
</dbReference>
<dbReference type="AlphaFoldDB" id="A0A4R5F1A1"/>
<dbReference type="Pfam" id="PF00561">
    <property type="entry name" value="Abhydrolase_1"/>
    <property type="match status" value="1"/>
</dbReference>
<dbReference type="InterPro" id="IPR000792">
    <property type="entry name" value="Tscrpt_reg_LuxR_C"/>
</dbReference>
<dbReference type="OrthoDB" id="8107794at2"/>
<dbReference type="Pfam" id="PF00196">
    <property type="entry name" value="GerE"/>
    <property type="match status" value="1"/>
</dbReference>
<accession>A0A4R5F1A1</accession>
<dbReference type="EMBL" id="SMFP01000001">
    <property type="protein sequence ID" value="TDE41149.1"/>
    <property type="molecule type" value="Genomic_DNA"/>
</dbReference>
<dbReference type="PANTHER" id="PTHR43433">
    <property type="entry name" value="HYDROLASE, ALPHA/BETA FOLD FAMILY PROTEIN"/>
    <property type="match status" value="1"/>
</dbReference>
<protein>
    <submittedName>
        <fullName evidence="3">Alpha/beta fold hydrolase</fullName>
    </submittedName>
</protein>